<dbReference type="Proteomes" id="UP001174909">
    <property type="component" value="Unassembled WGS sequence"/>
</dbReference>
<dbReference type="PANTHER" id="PTHR43833:SF9">
    <property type="entry name" value="POTASSIUM CHANNEL PROTEIN YUGO-RELATED"/>
    <property type="match status" value="1"/>
</dbReference>
<gene>
    <name evidence="3" type="ORF">GBAR_LOCUS10615</name>
</gene>
<keyword evidence="3" id="KW-0813">Transport</keyword>
<dbReference type="AlphaFoldDB" id="A0AA35RUH4"/>
<keyword evidence="1" id="KW-1133">Transmembrane helix</keyword>
<keyword evidence="1" id="KW-0472">Membrane</keyword>
<dbReference type="SUPFAM" id="SSF81324">
    <property type="entry name" value="Voltage-gated potassium channels"/>
    <property type="match status" value="1"/>
</dbReference>
<feature type="transmembrane region" description="Helical" evidence="1">
    <location>
        <begin position="79"/>
        <end position="104"/>
    </location>
</feature>
<feature type="transmembrane region" description="Helical" evidence="1">
    <location>
        <begin position="24"/>
        <end position="45"/>
    </location>
</feature>
<dbReference type="InterPro" id="IPR036291">
    <property type="entry name" value="NAD(P)-bd_dom_sf"/>
</dbReference>
<dbReference type="SUPFAM" id="SSF51735">
    <property type="entry name" value="NAD(P)-binding Rossmann-fold domains"/>
    <property type="match status" value="1"/>
</dbReference>
<evidence type="ECO:0000259" key="2">
    <source>
        <dbReference type="Pfam" id="PF07885"/>
    </source>
</evidence>
<name>A0AA35RUH4_GEOBA</name>
<proteinExistence type="predicted"/>
<dbReference type="InterPro" id="IPR050721">
    <property type="entry name" value="Trk_Ktr_HKT_K-transport"/>
</dbReference>
<evidence type="ECO:0000313" key="4">
    <source>
        <dbReference type="Proteomes" id="UP001174909"/>
    </source>
</evidence>
<evidence type="ECO:0000313" key="3">
    <source>
        <dbReference type="EMBL" id="CAI8017494.1"/>
    </source>
</evidence>
<dbReference type="Gene3D" id="3.40.50.720">
    <property type="entry name" value="NAD(P)-binding Rossmann-like Domain"/>
    <property type="match status" value="1"/>
</dbReference>
<evidence type="ECO:0000256" key="1">
    <source>
        <dbReference type="SAM" id="Phobius"/>
    </source>
</evidence>
<feature type="domain" description="Potassium channel" evidence="2">
    <location>
        <begin position="32"/>
        <end position="104"/>
    </location>
</feature>
<sequence>MRAFLKRVAQPLLALLAFLRRENLLRLMAAIVALVVVGAAGLTVFEENRSFPDALWWAIVTVTTVGFGDISPTSLGGRLIGVVLMFFGIGVLGMFTATIAGVFVEKRLRKERGMGSYDLEGHIILCEWNNRTREILKDLRADPRAAEAPIVLLADIEAKPRAGIERAATVVMVGDRSLDHGARDAKAVLSVLTVESLNPAVHSIVELASEENVAHCERAGADEIIVGAEFSSRVISTAALDHGISAVLRELLSAQIGHDLITVPVPEQFAGARSSICSQA</sequence>
<dbReference type="Pfam" id="PF07885">
    <property type="entry name" value="Ion_trans_2"/>
    <property type="match status" value="1"/>
</dbReference>
<comment type="caution">
    <text evidence="3">The sequence shown here is derived from an EMBL/GenBank/DDBJ whole genome shotgun (WGS) entry which is preliminary data.</text>
</comment>
<dbReference type="GO" id="GO:0034220">
    <property type="term" value="P:monoatomic ion transmembrane transport"/>
    <property type="evidence" value="ECO:0007669"/>
    <property type="project" value="UniProtKB-KW"/>
</dbReference>
<accession>A0AA35RUH4</accession>
<keyword evidence="4" id="KW-1185">Reference proteome</keyword>
<dbReference type="InterPro" id="IPR013099">
    <property type="entry name" value="K_chnl_dom"/>
</dbReference>
<keyword evidence="3" id="KW-0406">Ion transport</keyword>
<dbReference type="PRINTS" id="PR00169">
    <property type="entry name" value="KCHANNEL"/>
</dbReference>
<protein>
    <submittedName>
        <fullName evidence="3">Potassium channel protein YugO</fullName>
    </submittedName>
</protein>
<organism evidence="3 4">
    <name type="scientific">Geodia barretti</name>
    <name type="common">Barrett's horny sponge</name>
    <dbReference type="NCBI Taxonomy" id="519541"/>
    <lineage>
        <taxon>Eukaryota</taxon>
        <taxon>Metazoa</taxon>
        <taxon>Porifera</taxon>
        <taxon>Demospongiae</taxon>
        <taxon>Heteroscleromorpha</taxon>
        <taxon>Tetractinellida</taxon>
        <taxon>Astrophorina</taxon>
        <taxon>Geodiidae</taxon>
        <taxon>Geodia</taxon>
    </lineage>
</organism>
<dbReference type="EMBL" id="CASHTH010001635">
    <property type="protein sequence ID" value="CAI8017494.1"/>
    <property type="molecule type" value="Genomic_DNA"/>
</dbReference>
<dbReference type="PANTHER" id="PTHR43833">
    <property type="entry name" value="POTASSIUM CHANNEL PROTEIN 2-RELATED-RELATED"/>
    <property type="match status" value="1"/>
</dbReference>
<dbReference type="Gene3D" id="1.10.287.70">
    <property type="match status" value="1"/>
</dbReference>
<keyword evidence="3" id="KW-0407">Ion channel</keyword>
<keyword evidence="1" id="KW-0812">Transmembrane</keyword>
<reference evidence="3" key="1">
    <citation type="submission" date="2023-03" db="EMBL/GenBank/DDBJ databases">
        <authorList>
            <person name="Steffen K."/>
            <person name="Cardenas P."/>
        </authorList>
    </citation>
    <scope>NUCLEOTIDE SEQUENCE</scope>
</reference>